<proteinExistence type="inferred from homology"/>
<name>A0A1G2QWG7_9BACT</name>
<gene>
    <name evidence="8" type="primary">tmk</name>
    <name evidence="10" type="ORF">A2672_02235</name>
</gene>
<evidence type="ECO:0000256" key="4">
    <source>
        <dbReference type="ARBA" id="ARBA00022741"/>
    </source>
</evidence>
<dbReference type="GO" id="GO:0006235">
    <property type="term" value="P:dTTP biosynthetic process"/>
    <property type="evidence" value="ECO:0007669"/>
    <property type="project" value="UniProtKB-UniRule"/>
</dbReference>
<dbReference type="NCBIfam" id="TIGR00041">
    <property type="entry name" value="DTMP_kinase"/>
    <property type="match status" value="1"/>
</dbReference>
<dbReference type="GO" id="GO:0006227">
    <property type="term" value="P:dUDP biosynthetic process"/>
    <property type="evidence" value="ECO:0007669"/>
    <property type="project" value="TreeGrafter"/>
</dbReference>
<keyword evidence="2 8" id="KW-0808">Transferase</keyword>
<feature type="binding site" evidence="8">
    <location>
        <begin position="15"/>
        <end position="22"/>
    </location>
    <ligand>
        <name>ATP</name>
        <dbReference type="ChEBI" id="CHEBI:30616"/>
    </ligand>
</feature>
<dbReference type="InterPro" id="IPR027417">
    <property type="entry name" value="P-loop_NTPase"/>
</dbReference>
<dbReference type="HAMAP" id="MF_00165">
    <property type="entry name" value="Thymidylate_kinase"/>
    <property type="match status" value="1"/>
</dbReference>
<evidence type="ECO:0000256" key="1">
    <source>
        <dbReference type="ARBA" id="ARBA00009776"/>
    </source>
</evidence>
<dbReference type="Proteomes" id="UP000178065">
    <property type="component" value="Unassembled WGS sequence"/>
</dbReference>
<comment type="function">
    <text evidence="8">Phosphorylation of dTMP to form dTDP in both de novo and salvage pathways of dTTP synthesis.</text>
</comment>
<evidence type="ECO:0000313" key="10">
    <source>
        <dbReference type="EMBL" id="OHA64954.1"/>
    </source>
</evidence>
<dbReference type="InterPro" id="IPR018094">
    <property type="entry name" value="Thymidylate_kinase"/>
</dbReference>
<protein>
    <recommendedName>
        <fullName evidence="8">Thymidylate kinase</fullName>
        <ecNumber evidence="8">2.7.4.9</ecNumber>
    </recommendedName>
    <alternativeName>
        <fullName evidence="8">dTMP kinase</fullName>
    </alternativeName>
</protein>
<comment type="catalytic activity">
    <reaction evidence="7 8">
        <text>dTMP + ATP = dTDP + ADP</text>
        <dbReference type="Rhea" id="RHEA:13517"/>
        <dbReference type="ChEBI" id="CHEBI:30616"/>
        <dbReference type="ChEBI" id="CHEBI:58369"/>
        <dbReference type="ChEBI" id="CHEBI:63528"/>
        <dbReference type="ChEBI" id="CHEBI:456216"/>
        <dbReference type="EC" id="2.7.4.9"/>
    </reaction>
</comment>
<evidence type="ECO:0000256" key="6">
    <source>
        <dbReference type="ARBA" id="ARBA00022840"/>
    </source>
</evidence>
<evidence type="ECO:0000256" key="3">
    <source>
        <dbReference type="ARBA" id="ARBA00022727"/>
    </source>
</evidence>
<dbReference type="InterPro" id="IPR039430">
    <property type="entry name" value="Thymidylate_kin-like_dom"/>
</dbReference>
<dbReference type="Pfam" id="PF02223">
    <property type="entry name" value="Thymidylate_kin"/>
    <property type="match status" value="1"/>
</dbReference>
<dbReference type="GO" id="GO:0005737">
    <property type="term" value="C:cytoplasm"/>
    <property type="evidence" value="ECO:0007669"/>
    <property type="project" value="TreeGrafter"/>
</dbReference>
<comment type="similarity">
    <text evidence="1 8">Belongs to the thymidylate kinase family.</text>
</comment>
<evidence type="ECO:0000256" key="7">
    <source>
        <dbReference type="ARBA" id="ARBA00048743"/>
    </source>
</evidence>
<evidence type="ECO:0000313" key="11">
    <source>
        <dbReference type="Proteomes" id="UP000178065"/>
    </source>
</evidence>
<dbReference type="Gene3D" id="3.40.50.300">
    <property type="entry name" value="P-loop containing nucleotide triphosphate hydrolases"/>
    <property type="match status" value="1"/>
</dbReference>
<evidence type="ECO:0000256" key="8">
    <source>
        <dbReference type="HAMAP-Rule" id="MF_00165"/>
    </source>
</evidence>
<evidence type="ECO:0000256" key="2">
    <source>
        <dbReference type="ARBA" id="ARBA00022679"/>
    </source>
</evidence>
<sequence>MKKNEFPARFIVFEGLDGAGKSTQAKLLHDYFRDERGMKAHYTSEPTPSLIGGIIQSQIRKDWKSSNECLQLLFSADRLYHIEKEIIPLLEKGIHVICDRYFLSTAAYGDDMEWLLELNKKALFPDIVFLLNISPKESMRRIYSNRTGGVHLFEKEETLSRVQGNYKILAERFSDFVVSIEAERSIEEIAKDIQKIAEQRL</sequence>
<organism evidence="10 11">
    <name type="scientific">Candidatus Wildermuthbacteria bacterium RIFCSPHIGHO2_01_FULL_49_22b</name>
    <dbReference type="NCBI Taxonomy" id="1802448"/>
    <lineage>
        <taxon>Bacteria</taxon>
        <taxon>Candidatus Wildermuthiibacteriota</taxon>
    </lineage>
</organism>
<dbReference type="EC" id="2.7.4.9" evidence="8"/>
<dbReference type="PANTHER" id="PTHR10344:SF4">
    <property type="entry name" value="UMP-CMP KINASE 2, MITOCHONDRIAL"/>
    <property type="match status" value="1"/>
</dbReference>
<dbReference type="SUPFAM" id="SSF52540">
    <property type="entry name" value="P-loop containing nucleoside triphosphate hydrolases"/>
    <property type="match status" value="1"/>
</dbReference>
<dbReference type="CDD" id="cd01672">
    <property type="entry name" value="TMPK"/>
    <property type="match status" value="1"/>
</dbReference>
<dbReference type="GO" id="GO:0006233">
    <property type="term" value="P:dTDP biosynthetic process"/>
    <property type="evidence" value="ECO:0007669"/>
    <property type="project" value="InterPro"/>
</dbReference>
<dbReference type="AlphaFoldDB" id="A0A1G2QWG7"/>
<dbReference type="STRING" id="1802448.A2672_02235"/>
<dbReference type="GO" id="GO:0005524">
    <property type="term" value="F:ATP binding"/>
    <property type="evidence" value="ECO:0007669"/>
    <property type="project" value="UniProtKB-UniRule"/>
</dbReference>
<comment type="caution">
    <text evidence="10">The sequence shown here is derived from an EMBL/GenBank/DDBJ whole genome shotgun (WGS) entry which is preliminary data.</text>
</comment>
<keyword evidence="3 8" id="KW-0545">Nucleotide biosynthesis</keyword>
<keyword evidence="6 8" id="KW-0067">ATP-binding</keyword>
<keyword evidence="5 8" id="KW-0418">Kinase</keyword>
<evidence type="ECO:0000259" key="9">
    <source>
        <dbReference type="Pfam" id="PF02223"/>
    </source>
</evidence>
<dbReference type="PANTHER" id="PTHR10344">
    <property type="entry name" value="THYMIDYLATE KINASE"/>
    <property type="match status" value="1"/>
</dbReference>
<dbReference type="EMBL" id="MHTT01000025">
    <property type="protein sequence ID" value="OHA64954.1"/>
    <property type="molecule type" value="Genomic_DNA"/>
</dbReference>
<keyword evidence="4 8" id="KW-0547">Nucleotide-binding</keyword>
<accession>A0A1G2QWG7</accession>
<dbReference type="GO" id="GO:0004798">
    <property type="term" value="F:dTMP kinase activity"/>
    <property type="evidence" value="ECO:0007669"/>
    <property type="project" value="UniProtKB-UniRule"/>
</dbReference>
<feature type="domain" description="Thymidylate kinase-like" evidence="9">
    <location>
        <begin position="13"/>
        <end position="193"/>
    </location>
</feature>
<reference evidence="10 11" key="1">
    <citation type="journal article" date="2016" name="Nat. Commun.">
        <title>Thousands of microbial genomes shed light on interconnected biogeochemical processes in an aquifer system.</title>
        <authorList>
            <person name="Anantharaman K."/>
            <person name="Brown C.T."/>
            <person name="Hug L.A."/>
            <person name="Sharon I."/>
            <person name="Castelle C.J."/>
            <person name="Probst A.J."/>
            <person name="Thomas B.C."/>
            <person name="Singh A."/>
            <person name="Wilkins M.J."/>
            <person name="Karaoz U."/>
            <person name="Brodie E.L."/>
            <person name="Williams K.H."/>
            <person name="Hubbard S.S."/>
            <person name="Banfield J.F."/>
        </authorList>
    </citation>
    <scope>NUCLEOTIDE SEQUENCE [LARGE SCALE GENOMIC DNA]</scope>
</reference>
<evidence type="ECO:0000256" key="5">
    <source>
        <dbReference type="ARBA" id="ARBA00022777"/>
    </source>
</evidence>